<proteinExistence type="predicted"/>
<comment type="caution">
    <text evidence="1">The sequence shown here is derived from an EMBL/GenBank/DDBJ whole genome shotgun (WGS) entry which is preliminary data.</text>
</comment>
<dbReference type="AlphaFoldDB" id="A0A9X1UWI5"/>
<dbReference type="EMBL" id="JAJSON010000016">
    <property type="protein sequence ID" value="MCG9971425.1"/>
    <property type="molecule type" value="Genomic_DNA"/>
</dbReference>
<reference evidence="1" key="1">
    <citation type="submission" date="2021-12" db="EMBL/GenBank/DDBJ databases">
        <title>Description of Gramella crocea sp. nov., a new bacterium isolated from activated sludge.</title>
        <authorList>
            <person name="Zhang X."/>
        </authorList>
    </citation>
    <scope>NUCLEOTIDE SEQUENCE</scope>
    <source>
        <strain evidence="1">YB25</strain>
    </source>
</reference>
<dbReference type="PROSITE" id="PS51257">
    <property type="entry name" value="PROKAR_LIPOPROTEIN"/>
    <property type="match status" value="1"/>
</dbReference>
<sequence length="252" mass="28750">MKIKSFLLSVIILIIFGCSSNTQKPSHLRIGQFLFAKESVELKFKKKDKIILSKNLNYGDLTEYETISSGIYEVEVIYNENLVLKKKIGIGTDGIYTLVMNGFPQQDQKKNQKTTKMKLHEIVEGEEAIYPNGNLPQMRILNDEFECGKNEAKIRWIHLAAGVEKVNATAETKDSKSTDLSSLTYPRITKNFTVSPKPQILVWKLKGDKVEVSTKELNIKPDYLYTFFLIGNEEKYIDSLKVVVGETPKKEF</sequence>
<keyword evidence="2" id="KW-1185">Reference proteome</keyword>
<organism evidence="1 2">
    <name type="scientific">Christiangramia crocea</name>
    <dbReference type="NCBI Taxonomy" id="2904124"/>
    <lineage>
        <taxon>Bacteria</taxon>
        <taxon>Pseudomonadati</taxon>
        <taxon>Bacteroidota</taxon>
        <taxon>Flavobacteriia</taxon>
        <taxon>Flavobacteriales</taxon>
        <taxon>Flavobacteriaceae</taxon>
        <taxon>Christiangramia</taxon>
    </lineage>
</organism>
<name>A0A9X1UWI5_9FLAO</name>
<protein>
    <submittedName>
        <fullName evidence="1">DUF4397 domain-containing protein</fullName>
    </submittedName>
</protein>
<gene>
    <name evidence="1" type="ORF">LU635_07210</name>
</gene>
<dbReference type="RefSeq" id="WP_240097660.1">
    <property type="nucleotide sequence ID" value="NZ_JAJSON010000016.1"/>
</dbReference>
<dbReference type="Proteomes" id="UP001139344">
    <property type="component" value="Unassembled WGS sequence"/>
</dbReference>
<accession>A0A9X1UWI5</accession>
<evidence type="ECO:0000313" key="1">
    <source>
        <dbReference type="EMBL" id="MCG9971425.1"/>
    </source>
</evidence>
<evidence type="ECO:0000313" key="2">
    <source>
        <dbReference type="Proteomes" id="UP001139344"/>
    </source>
</evidence>